<sequence length="84" mass="9750">MASLYRKPKLLSSLQEILNIVNITSHTLRHERNLEKICALLANPTDRIHYNENIWNLGIIDNVDFKESTFGYGNIFDATKFQMP</sequence>
<dbReference type="AlphaFoldDB" id="A0A2N1MQU1"/>
<feature type="non-terminal residue" evidence="1">
    <location>
        <position position="84"/>
    </location>
</feature>
<dbReference type="Proteomes" id="UP000233469">
    <property type="component" value="Unassembled WGS sequence"/>
</dbReference>
<proteinExistence type="predicted"/>
<dbReference type="EMBL" id="LLXL01001525">
    <property type="protein sequence ID" value="PKK64007.1"/>
    <property type="molecule type" value="Genomic_DNA"/>
</dbReference>
<evidence type="ECO:0000313" key="1">
    <source>
        <dbReference type="EMBL" id="PKK64007.1"/>
    </source>
</evidence>
<evidence type="ECO:0000313" key="2">
    <source>
        <dbReference type="Proteomes" id="UP000233469"/>
    </source>
</evidence>
<gene>
    <name evidence="1" type="ORF">RhiirC2_757404</name>
</gene>
<reference evidence="1 2" key="2">
    <citation type="submission" date="2017-10" db="EMBL/GenBank/DDBJ databases">
        <title>Extensive intraspecific genome diversity in a model arbuscular mycorrhizal fungus.</title>
        <authorList>
            <person name="Chen E.C.H."/>
            <person name="Morin E."/>
            <person name="Baudet D."/>
            <person name="Noel J."/>
            <person name="Ndikumana S."/>
            <person name="Charron P."/>
            <person name="St-Onge C."/>
            <person name="Giorgi J."/>
            <person name="Grigoriev I.V."/>
            <person name="Roux C."/>
            <person name="Martin F.M."/>
            <person name="Corradi N."/>
        </authorList>
    </citation>
    <scope>NUCLEOTIDE SEQUENCE [LARGE SCALE GENOMIC DNA]</scope>
    <source>
        <strain evidence="1 2">C2</strain>
    </source>
</reference>
<name>A0A2N1MQU1_9GLOM</name>
<protein>
    <submittedName>
        <fullName evidence="1">Uncharacterized protein</fullName>
    </submittedName>
</protein>
<organism evidence="1 2">
    <name type="scientific">Rhizophagus irregularis</name>
    <dbReference type="NCBI Taxonomy" id="588596"/>
    <lineage>
        <taxon>Eukaryota</taxon>
        <taxon>Fungi</taxon>
        <taxon>Fungi incertae sedis</taxon>
        <taxon>Mucoromycota</taxon>
        <taxon>Glomeromycotina</taxon>
        <taxon>Glomeromycetes</taxon>
        <taxon>Glomerales</taxon>
        <taxon>Glomeraceae</taxon>
        <taxon>Rhizophagus</taxon>
    </lineage>
</organism>
<reference evidence="1 2" key="1">
    <citation type="submission" date="2016-04" db="EMBL/GenBank/DDBJ databases">
        <title>Genome analyses suggest a sexual origin of heterokaryosis in a supposedly ancient asexual fungus.</title>
        <authorList>
            <person name="Ropars J."/>
            <person name="Sedzielewska K."/>
            <person name="Noel J."/>
            <person name="Charron P."/>
            <person name="Farinelli L."/>
            <person name="Marton T."/>
            <person name="Kruger M."/>
            <person name="Pelin A."/>
            <person name="Brachmann A."/>
            <person name="Corradi N."/>
        </authorList>
    </citation>
    <scope>NUCLEOTIDE SEQUENCE [LARGE SCALE GENOMIC DNA]</scope>
    <source>
        <strain evidence="1 2">C2</strain>
    </source>
</reference>
<accession>A0A2N1MQU1</accession>
<comment type="caution">
    <text evidence="1">The sequence shown here is derived from an EMBL/GenBank/DDBJ whole genome shotgun (WGS) entry which is preliminary data.</text>
</comment>